<keyword evidence="3" id="KW-1185">Reference proteome</keyword>
<evidence type="ECO:0000313" key="3">
    <source>
        <dbReference type="Proteomes" id="UP001153076"/>
    </source>
</evidence>
<dbReference type="EMBL" id="JAKOGI010000015">
    <property type="protein sequence ID" value="KAJ8450428.1"/>
    <property type="molecule type" value="Genomic_DNA"/>
</dbReference>
<gene>
    <name evidence="2" type="ORF">Cgig2_002113</name>
</gene>
<reference evidence="2" key="1">
    <citation type="submission" date="2022-04" db="EMBL/GenBank/DDBJ databases">
        <title>Carnegiea gigantea Genome sequencing and assembly v2.</title>
        <authorList>
            <person name="Copetti D."/>
            <person name="Sanderson M.J."/>
            <person name="Burquez A."/>
            <person name="Wojciechowski M.F."/>
        </authorList>
    </citation>
    <scope>NUCLEOTIDE SEQUENCE</scope>
    <source>
        <strain evidence="2">SGP5-SGP5p</strain>
        <tissue evidence="2">Aerial part</tissue>
    </source>
</reference>
<feature type="region of interest" description="Disordered" evidence="1">
    <location>
        <begin position="162"/>
        <end position="192"/>
    </location>
</feature>
<dbReference type="AlphaFoldDB" id="A0A9Q1KVQ6"/>
<proteinExistence type="predicted"/>
<name>A0A9Q1KVQ6_9CARY</name>
<sequence length="234" mass="26208">MVLLWSKFVGGHKLDVDWARFQKRPARRLSDQRKAAKKKIIPKKNSGTMPNVASKNVEDEDIQVASKLKNDLIQDASIPYKQALLSCPNDNNLEAGRSANEVAEEAVYEGLSDNSKTITQPLDNALNRPIYCGSSMEDGEEIDSNLRTFDGPLELELQLHEKSERCKPSNRGKKSDNKNIKSNHKSPTPTKIAKEALDFRKRLGISVTGNEALAIRRIARSLRKELENNQQSKG</sequence>
<dbReference type="Proteomes" id="UP001153076">
    <property type="component" value="Unassembled WGS sequence"/>
</dbReference>
<evidence type="ECO:0000313" key="2">
    <source>
        <dbReference type="EMBL" id="KAJ8450428.1"/>
    </source>
</evidence>
<accession>A0A9Q1KVQ6</accession>
<evidence type="ECO:0000256" key="1">
    <source>
        <dbReference type="SAM" id="MobiDB-lite"/>
    </source>
</evidence>
<protein>
    <submittedName>
        <fullName evidence="2">Uncharacterized protein</fullName>
    </submittedName>
</protein>
<organism evidence="2 3">
    <name type="scientific">Carnegiea gigantea</name>
    <dbReference type="NCBI Taxonomy" id="171969"/>
    <lineage>
        <taxon>Eukaryota</taxon>
        <taxon>Viridiplantae</taxon>
        <taxon>Streptophyta</taxon>
        <taxon>Embryophyta</taxon>
        <taxon>Tracheophyta</taxon>
        <taxon>Spermatophyta</taxon>
        <taxon>Magnoliopsida</taxon>
        <taxon>eudicotyledons</taxon>
        <taxon>Gunneridae</taxon>
        <taxon>Pentapetalae</taxon>
        <taxon>Caryophyllales</taxon>
        <taxon>Cactineae</taxon>
        <taxon>Cactaceae</taxon>
        <taxon>Cactoideae</taxon>
        <taxon>Echinocereeae</taxon>
        <taxon>Carnegiea</taxon>
    </lineage>
</organism>
<comment type="caution">
    <text evidence="2">The sequence shown here is derived from an EMBL/GenBank/DDBJ whole genome shotgun (WGS) entry which is preliminary data.</text>
</comment>
<feature type="compositionally biased region" description="Basic and acidic residues" evidence="1">
    <location>
        <begin position="162"/>
        <end position="179"/>
    </location>
</feature>